<organism evidence="8 9">
    <name type="scientific">Ferruginivarius sediminum</name>
    <dbReference type="NCBI Taxonomy" id="2661937"/>
    <lineage>
        <taxon>Bacteria</taxon>
        <taxon>Pseudomonadati</taxon>
        <taxon>Pseudomonadota</taxon>
        <taxon>Alphaproteobacteria</taxon>
        <taxon>Rhodospirillales</taxon>
        <taxon>Rhodospirillaceae</taxon>
        <taxon>Ferruginivarius</taxon>
    </lineage>
</organism>
<feature type="binding site" evidence="6">
    <location>
        <position position="142"/>
    </location>
    <ligand>
        <name>molybdate</name>
        <dbReference type="ChEBI" id="CHEBI:36264"/>
    </ligand>
</feature>
<dbReference type="GO" id="GO:0015689">
    <property type="term" value="P:molybdate ion transport"/>
    <property type="evidence" value="ECO:0007669"/>
    <property type="project" value="InterPro"/>
</dbReference>
<keyword evidence="9" id="KW-1185">Reference proteome</keyword>
<keyword evidence="4 7" id="KW-0732">Signal</keyword>
<evidence type="ECO:0000313" key="9">
    <source>
        <dbReference type="Proteomes" id="UP000253941"/>
    </source>
</evidence>
<feature type="chain" id="PRO_5016587403" evidence="7">
    <location>
        <begin position="23"/>
        <end position="256"/>
    </location>
</feature>
<comment type="similarity">
    <text evidence="1">Belongs to the bacterial solute-binding protein ModA family.</text>
</comment>
<dbReference type="GO" id="GO:0030288">
    <property type="term" value="C:outer membrane-bounded periplasmic space"/>
    <property type="evidence" value="ECO:0007669"/>
    <property type="project" value="TreeGrafter"/>
</dbReference>
<feature type="binding site" evidence="6">
    <location>
        <position position="187"/>
    </location>
    <ligand>
        <name>molybdate</name>
        <dbReference type="ChEBI" id="CHEBI:36264"/>
    </ligand>
</feature>
<dbReference type="InterPro" id="IPR005950">
    <property type="entry name" value="ModA"/>
</dbReference>
<dbReference type="Pfam" id="PF13531">
    <property type="entry name" value="SBP_bac_11"/>
    <property type="match status" value="1"/>
</dbReference>
<dbReference type="PANTHER" id="PTHR30632:SF17">
    <property type="entry name" value="MOLYBDATE-BINDING PROTEIN MODA"/>
    <property type="match status" value="1"/>
</dbReference>
<dbReference type="GO" id="GO:1901359">
    <property type="term" value="F:tungstate binding"/>
    <property type="evidence" value="ECO:0007669"/>
    <property type="project" value="UniProtKB-ARBA"/>
</dbReference>
<dbReference type="FunFam" id="3.40.190.10:FF:000035">
    <property type="entry name" value="Molybdate ABC transporter substrate-binding protein"/>
    <property type="match status" value="1"/>
</dbReference>
<dbReference type="InterPro" id="IPR050682">
    <property type="entry name" value="ModA/WtpA"/>
</dbReference>
<sequence length="256" mass="27186">MFRHAVAAAFALLCVQADVAEAEEPVTVFAAASTTDAMSAVIEAYEAEGIGPVRASFAASSTLAKQLAAGAPGEIYLSANTAWMDWLEDRGGIAAESRMILLSNELVLVIPSDAPAPKSLTDLPAYLGDRRLAMGDPTHVPAGRYAKAALEHLGLWSDLRDKTAFGSDVRVALALVARGEAAAGVVYSTDARVSDAVRIAERFPSDSHPPISYPLALVDGRDRSAARAFYKFLRSPKAAEIFRSHGFRTDRPEPAS</sequence>
<evidence type="ECO:0000256" key="2">
    <source>
        <dbReference type="ARBA" id="ARBA00022505"/>
    </source>
</evidence>
<dbReference type="PANTHER" id="PTHR30632">
    <property type="entry name" value="MOLYBDATE-BINDING PERIPLASMIC PROTEIN"/>
    <property type="match status" value="1"/>
</dbReference>
<evidence type="ECO:0000313" key="8">
    <source>
        <dbReference type="EMBL" id="RDD63888.1"/>
    </source>
</evidence>
<evidence type="ECO:0000256" key="5">
    <source>
        <dbReference type="ARBA" id="ARBA00062515"/>
    </source>
</evidence>
<protein>
    <submittedName>
        <fullName evidence="8">Molybdate ABC transporter substrate-binding protein</fullName>
    </submittedName>
</protein>
<dbReference type="Gene3D" id="3.40.190.10">
    <property type="entry name" value="Periplasmic binding protein-like II"/>
    <property type="match status" value="2"/>
</dbReference>
<dbReference type="GO" id="GO:0030973">
    <property type="term" value="F:molybdate ion binding"/>
    <property type="evidence" value="ECO:0007669"/>
    <property type="project" value="TreeGrafter"/>
</dbReference>
<accession>A0A369TF44</accession>
<comment type="subunit">
    <text evidence="5">The complex is composed of two ATP-binding proteins (ModC), two transmembrane proteins (ModB) and a solute-binding protein (ModA).</text>
</comment>
<reference evidence="8 9" key="1">
    <citation type="submission" date="2018-07" db="EMBL/GenBank/DDBJ databases">
        <title>Venubactetium sediminum gen. nov., sp. nov., isolated from a marine solar saltern.</title>
        <authorList>
            <person name="Wang S."/>
        </authorList>
    </citation>
    <scope>NUCLEOTIDE SEQUENCE [LARGE SCALE GENOMIC DNA]</scope>
    <source>
        <strain evidence="8 9">WD2A32</strain>
    </source>
</reference>
<dbReference type="GO" id="GO:0046872">
    <property type="term" value="F:metal ion binding"/>
    <property type="evidence" value="ECO:0007669"/>
    <property type="project" value="UniProtKB-KW"/>
</dbReference>
<dbReference type="SUPFAM" id="SSF53850">
    <property type="entry name" value="Periplasmic binding protein-like II"/>
    <property type="match status" value="1"/>
</dbReference>
<evidence type="ECO:0000256" key="3">
    <source>
        <dbReference type="ARBA" id="ARBA00022723"/>
    </source>
</evidence>
<keyword evidence="3 6" id="KW-0479">Metal-binding</keyword>
<feature type="binding site" evidence="6">
    <location>
        <position position="33"/>
    </location>
    <ligand>
        <name>molybdate</name>
        <dbReference type="ChEBI" id="CHEBI:36264"/>
    </ligand>
</feature>
<dbReference type="RefSeq" id="WP_114580401.1">
    <property type="nucleotide sequence ID" value="NZ_QPMH01000001.1"/>
</dbReference>
<proteinExistence type="inferred from homology"/>
<evidence type="ECO:0000256" key="6">
    <source>
        <dbReference type="PIRSR" id="PIRSR004846-1"/>
    </source>
</evidence>
<evidence type="ECO:0000256" key="7">
    <source>
        <dbReference type="SAM" id="SignalP"/>
    </source>
</evidence>
<keyword evidence="2 6" id="KW-0500">Molybdenum</keyword>
<dbReference type="EMBL" id="QPMH01000001">
    <property type="protein sequence ID" value="RDD63888.1"/>
    <property type="molecule type" value="Genomic_DNA"/>
</dbReference>
<feature type="binding site" evidence="6">
    <location>
        <position position="169"/>
    </location>
    <ligand>
        <name>molybdate</name>
        <dbReference type="ChEBI" id="CHEBI:36264"/>
    </ligand>
</feature>
<dbReference type="PIRSF" id="PIRSF004846">
    <property type="entry name" value="ModA"/>
    <property type="match status" value="1"/>
</dbReference>
<evidence type="ECO:0000256" key="1">
    <source>
        <dbReference type="ARBA" id="ARBA00009175"/>
    </source>
</evidence>
<gene>
    <name evidence="8" type="primary">modA</name>
    <name evidence="8" type="ORF">DRB17_01625</name>
</gene>
<feature type="binding site" evidence="6">
    <location>
        <position position="60"/>
    </location>
    <ligand>
        <name>molybdate</name>
        <dbReference type="ChEBI" id="CHEBI:36264"/>
    </ligand>
</feature>
<evidence type="ECO:0000256" key="4">
    <source>
        <dbReference type="ARBA" id="ARBA00022729"/>
    </source>
</evidence>
<comment type="caution">
    <text evidence="8">The sequence shown here is derived from an EMBL/GenBank/DDBJ whole genome shotgun (WGS) entry which is preliminary data.</text>
</comment>
<dbReference type="Proteomes" id="UP000253941">
    <property type="component" value="Unassembled WGS sequence"/>
</dbReference>
<feature type="signal peptide" evidence="7">
    <location>
        <begin position="1"/>
        <end position="22"/>
    </location>
</feature>
<dbReference type="NCBIfam" id="TIGR01256">
    <property type="entry name" value="modA"/>
    <property type="match status" value="1"/>
</dbReference>
<dbReference type="CDD" id="cd13536">
    <property type="entry name" value="PBP2_EcModA"/>
    <property type="match status" value="1"/>
</dbReference>
<name>A0A369TF44_9PROT</name>
<dbReference type="AlphaFoldDB" id="A0A369TF44"/>